<name>A0ABT6H050_9BACI</name>
<sequence length="74" mass="8478">MFERDMVDMKMPDGAVIRVEEMKGGVVLSVELDGQVIYTMVYDEETGSYGELYDRNNKHACQVHADLLGWQLLH</sequence>
<evidence type="ECO:0000313" key="1">
    <source>
        <dbReference type="EMBL" id="MDG5752714.1"/>
    </source>
</evidence>
<evidence type="ECO:0008006" key="3">
    <source>
        <dbReference type="Google" id="ProtNLM"/>
    </source>
</evidence>
<dbReference type="Proteomes" id="UP001218246">
    <property type="component" value="Unassembled WGS sequence"/>
</dbReference>
<keyword evidence="2" id="KW-1185">Reference proteome</keyword>
<dbReference type="EMBL" id="JARULN010000001">
    <property type="protein sequence ID" value="MDG5752714.1"/>
    <property type="molecule type" value="Genomic_DNA"/>
</dbReference>
<evidence type="ECO:0000313" key="2">
    <source>
        <dbReference type="Proteomes" id="UP001218246"/>
    </source>
</evidence>
<comment type="caution">
    <text evidence="1">The sequence shown here is derived from an EMBL/GenBank/DDBJ whole genome shotgun (WGS) entry which is preliminary data.</text>
</comment>
<accession>A0ABT6H050</accession>
<dbReference type="RefSeq" id="WP_124563827.1">
    <property type="nucleotide sequence ID" value="NZ_JARRRY010000001.1"/>
</dbReference>
<proteinExistence type="predicted"/>
<reference evidence="1 2" key="1">
    <citation type="submission" date="2023-04" db="EMBL/GenBank/DDBJ databases">
        <title>Ectobacillus antri isolated from activated sludge.</title>
        <authorList>
            <person name="Yan P."/>
            <person name="Liu X."/>
        </authorList>
    </citation>
    <scope>NUCLEOTIDE SEQUENCE [LARGE SCALE GENOMIC DNA]</scope>
    <source>
        <strain evidence="1 2">C18H</strain>
    </source>
</reference>
<protein>
    <recommendedName>
        <fullName evidence="3">DUF4926 domain-containing protein</fullName>
    </recommendedName>
</protein>
<gene>
    <name evidence="1" type="ORF">P6P90_01700</name>
</gene>
<organism evidence="1 2">
    <name type="scientific">Ectobacillus antri</name>
    <dbReference type="NCBI Taxonomy" id="2486280"/>
    <lineage>
        <taxon>Bacteria</taxon>
        <taxon>Bacillati</taxon>
        <taxon>Bacillota</taxon>
        <taxon>Bacilli</taxon>
        <taxon>Bacillales</taxon>
        <taxon>Bacillaceae</taxon>
        <taxon>Ectobacillus</taxon>
    </lineage>
</organism>